<dbReference type="GO" id="GO:0016052">
    <property type="term" value="P:carbohydrate catabolic process"/>
    <property type="evidence" value="ECO:0007669"/>
    <property type="project" value="InterPro"/>
</dbReference>
<dbReference type="GO" id="GO:0004557">
    <property type="term" value="F:alpha-galactosidase activity"/>
    <property type="evidence" value="ECO:0007669"/>
    <property type="project" value="UniProtKB-UniRule"/>
</dbReference>
<proteinExistence type="inferred from homology"/>
<dbReference type="FunFam" id="3.20.20.70:FF:000118">
    <property type="entry name" value="Alpha-galactosidase"/>
    <property type="match status" value="1"/>
</dbReference>
<protein>
    <recommendedName>
        <fullName evidence="2 5">Alpha-galactosidase</fullName>
        <ecNumber evidence="2 5">3.2.1.22</ecNumber>
    </recommendedName>
</protein>
<dbReference type="AlphaFoldDB" id="A0A377GXB6"/>
<dbReference type="InterPro" id="IPR038417">
    <property type="entry name" value="Alpga-gal_N_sf"/>
</dbReference>
<feature type="binding site" evidence="7">
    <location>
        <position position="444"/>
    </location>
    <ligand>
        <name>substrate</name>
    </ligand>
</feature>
<gene>
    <name evidence="10" type="primary">rafA</name>
    <name evidence="10" type="ORF">NCTC10723_01040</name>
</gene>
<comment type="catalytic activity">
    <reaction evidence="1 5">
        <text>Hydrolysis of terminal, non-reducing alpha-D-galactose residues in alpha-D-galactosides, including galactose oligosaccharides, galactomannans and galactolipids.</text>
        <dbReference type="EC" id="3.2.1.22"/>
    </reaction>
</comment>
<dbReference type="InterPro" id="IPR031704">
    <property type="entry name" value="Glyco_hydro_36_N"/>
</dbReference>
<evidence type="ECO:0000256" key="3">
    <source>
        <dbReference type="ARBA" id="ARBA00022801"/>
    </source>
</evidence>
<dbReference type="OrthoDB" id="9758822at2"/>
<evidence type="ECO:0000256" key="6">
    <source>
        <dbReference type="PIRSR" id="PIRSR005536-1"/>
    </source>
</evidence>
<dbReference type="InterPro" id="IPR000111">
    <property type="entry name" value="Glyco_hydro_27/36_CS"/>
</dbReference>
<name>A0A377GXB6_9FUSO</name>
<evidence type="ECO:0000259" key="9">
    <source>
        <dbReference type="Pfam" id="PF16875"/>
    </source>
</evidence>
<dbReference type="PANTHER" id="PTHR43053">
    <property type="entry name" value="GLYCOSIDASE FAMILY 31"/>
    <property type="match status" value="1"/>
</dbReference>
<feature type="binding site" evidence="7">
    <location>
        <begin position="477"/>
        <end position="481"/>
    </location>
    <ligand>
        <name>substrate</name>
    </ligand>
</feature>
<feature type="binding site" evidence="7">
    <location>
        <position position="200"/>
    </location>
    <ligand>
        <name>substrate</name>
    </ligand>
</feature>
<evidence type="ECO:0000256" key="1">
    <source>
        <dbReference type="ARBA" id="ARBA00001255"/>
    </source>
</evidence>
<comment type="similarity">
    <text evidence="5">Belongs to the glycosyl hydrolase.</text>
</comment>
<dbReference type="Gene3D" id="3.20.20.70">
    <property type="entry name" value="Aldolase class I"/>
    <property type="match status" value="1"/>
</dbReference>
<dbReference type="EC" id="3.2.1.22" evidence="2 5"/>
<reference evidence="10 11" key="1">
    <citation type="submission" date="2018-06" db="EMBL/GenBank/DDBJ databases">
        <authorList>
            <consortium name="Pathogen Informatics"/>
            <person name="Doyle S."/>
        </authorList>
    </citation>
    <scope>NUCLEOTIDE SEQUENCE [LARGE SCALE GENOMIC DNA]</scope>
    <source>
        <strain evidence="10 11">NCTC10723</strain>
    </source>
</reference>
<dbReference type="InterPro" id="IPR050985">
    <property type="entry name" value="Alpha-glycosidase_related"/>
</dbReference>
<keyword evidence="4 5" id="KW-0326">Glycosidase</keyword>
<dbReference type="PROSITE" id="PS00512">
    <property type="entry name" value="ALPHA_GALACTOSIDASE"/>
    <property type="match status" value="1"/>
</dbReference>
<keyword evidence="3 5" id="KW-0378">Hydrolase</keyword>
<dbReference type="EMBL" id="UGGU01000003">
    <property type="protein sequence ID" value="STO31586.1"/>
    <property type="molecule type" value="Genomic_DNA"/>
</dbReference>
<feature type="active site" description="Proton donor" evidence="6">
    <location>
        <position position="541"/>
    </location>
</feature>
<organism evidence="10 11">
    <name type="scientific">Fusobacterium necrogenes</name>
    <dbReference type="NCBI Taxonomy" id="858"/>
    <lineage>
        <taxon>Bacteria</taxon>
        <taxon>Fusobacteriati</taxon>
        <taxon>Fusobacteriota</taxon>
        <taxon>Fusobacteriia</taxon>
        <taxon>Fusobacteriales</taxon>
        <taxon>Fusobacteriaceae</taxon>
        <taxon>Fusobacterium</taxon>
    </lineage>
</organism>
<evidence type="ECO:0000256" key="5">
    <source>
        <dbReference type="PIRNR" id="PIRNR005536"/>
    </source>
</evidence>
<evidence type="ECO:0000256" key="4">
    <source>
        <dbReference type="ARBA" id="ARBA00023295"/>
    </source>
</evidence>
<dbReference type="PANTHER" id="PTHR43053:SF3">
    <property type="entry name" value="ALPHA-GALACTOSIDASE C-RELATED"/>
    <property type="match status" value="1"/>
</dbReference>
<evidence type="ECO:0000313" key="11">
    <source>
        <dbReference type="Proteomes" id="UP000255328"/>
    </source>
</evidence>
<dbReference type="Pfam" id="PF16875">
    <property type="entry name" value="Glyco_hydro_36N"/>
    <property type="match status" value="1"/>
</dbReference>
<evidence type="ECO:0000259" key="8">
    <source>
        <dbReference type="Pfam" id="PF16874"/>
    </source>
</evidence>
<dbReference type="CDD" id="cd14791">
    <property type="entry name" value="GH36"/>
    <property type="match status" value="1"/>
</dbReference>
<dbReference type="RefSeq" id="WP_115270021.1">
    <property type="nucleotide sequence ID" value="NZ_UGGU01000003.1"/>
</dbReference>
<dbReference type="PIRSF" id="PIRSF005536">
    <property type="entry name" value="Agal"/>
    <property type="match status" value="1"/>
</dbReference>
<evidence type="ECO:0000256" key="7">
    <source>
        <dbReference type="PIRSR" id="PIRSR005536-2"/>
    </source>
</evidence>
<feature type="binding site" evidence="7">
    <location>
        <position position="519"/>
    </location>
    <ligand>
        <name>substrate</name>
    </ligand>
</feature>
<dbReference type="InterPro" id="IPR013785">
    <property type="entry name" value="Aldolase_TIM"/>
</dbReference>
<evidence type="ECO:0000256" key="2">
    <source>
        <dbReference type="ARBA" id="ARBA00012755"/>
    </source>
</evidence>
<feature type="domain" description="Glycosyl hydrolase family 36 N-terminal" evidence="9">
    <location>
        <begin position="28"/>
        <end position="286"/>
    </location>
</feature>
<dbReference type="InterPro" id="IPR031705">
    <property type="entry name" value="Glyco_hydro_36_C"/>
</dbReference>
<dbReference type="Proteomes" id="UP000255328">
    <property type="component" value="Unassembled WGS sequence"/>
</dbReference>
<feature type="domain" description="Glycosyl hydrolase family 36 C-terminal" evidence="8">
    <location>
        <begin position="642"/>
        <end position="727"/>
    </location>
</feature>
<dbReference type="Pfam" id="PF16874">
    <property type="entry name" value="Glyco_hydro_36C"/>
    <property type="match status" value="1"/>
</dbReference>
<sequence>MIRINKNKKEFHLQGKNFSYVFNVMQNGQLGQLYFGKKIRHREDFSHFFYKPEVGIGIIAHYEEDPGFSLEYFKQEYPSYGTTDFRKPAFEIEDENGSRVSNFVYKGYRIYKGKEKLQGLPATYVLSEEEAETLEITLEDEILECSLYLTYTIFNERDILTRNARFENYGKQNLKLNRAMSLSLDLPDYNYEMLHFSGAWARERHLKTRKLEVGSQYIDSTRGASSAHQNPFIILKRPNTDEDMGEAIGFSLVYSGNFLAHVEVDHFDATRVTMGINPFDFSWSLNGGESFQTPEAIISFTSTGLNSLSQNFHSLYRERLMRGEWKEKERPILINNWEATYFDFNEEKLLNMVRKAKKLGFELFVLDDGWFGKRNDDKSSLGDWFPNLEKLPNGIKGLAEKVEAEGMKFGLWFEPEMISKESELYKKHFDWILGVKGRKLSLGRNQYILDLSKEDVQDYIISVLDERFAEAPISYVKWDMNRNMTEITYRDLPHKYILGLYRILEKITTKYPHVLFESCASGGGRFDAGMLYYMPQVWTSDDTDAIVRLKVQHGTSMGYPLLTMGAHVSDIPNHQTARKTSLDIRNHVAYFGNFGYELNPLIFDEEMDKKVIKYLDFYKENRKLIQFGDFYRIESPFEGNTTSWIVVNKDKSEALVGYFQILAEPNPGYNKKVILKGLNSEKKYLVNDEFEAYGDELMNVGIVFPQPDRYFSKDSETQDFQSKIFKLKEIK</sequence>
<dbReference type="InterPro" id="IPR002252">
    <property type="entry name" value="Glyco_hydro_36"/>
</dbReference>
<dbReference type="Gene3D" id="2.60.40.1180">
    <property type="entry name" value="Golgi alpha-mannosidase II"/>
    <property type="match status" value="1"/>
</dbReference>
<dbReference type="Gene3D" id="2.70.98.60">
    <property type="entry name" value="alpha-galactosidase from lactobacil brevis"/>
    <property type="match status" value="1"/>
</dbReference>
<dbReference type="PRINTS" id="PR00743">
    <property type="entry name" value="GLHYDRLASE36"/>
</dbReference>
<feature type="active site" description="Nucleophile" evidence="6">
    <location>
        <position position="479"/>
    </location>
</feature>
<dbReference type="Pfam" id="PF02065">
    <property type="entry name" value="Melibiase"/>
    <property type="match status" value="1"/>
</dbReference>
<dbReference type="InterPro" id="IPR017853">
    <property type="entry name" value="GH"/>
</dbReference>
<dbReference type="InterPro" id="IPR013780">
    <property type="entry name" value="Glyco_hydro_b"/>
</dbReference>
<accession>A0A377GXB6</accession>
<feature type="binding site" evidence="7">
    <location>
        <begin position="367"/>
        <end position="368"/>
    </location>
    <ligand>
        <name>substrate</name>
    </ligand>
</feature>
<feature type="binding site" evidence="7">
    <location>
        <position position="541"/>
    </location>
    <ligand>
        <name>substrate</name>
    </ligand>
</feature>
<evidence type="ECO:0000313" key="10">
    <source>
        <dbReference type="EMBL" id="STO31586.1"/>
    </source>
</evidence>
<keyword evidence="11" id="KW-1185">Reference proteome</keyword>
<dbReference type="SUPFAM" id="SSF51445">
    <property type="entry name" value="(Trans)glycosidases"/>
    <property type="match status" value="1"/>
</dbReference>